<reference evidence="1" key="1">
    <citation type="submission" date="2022-07" db="EMBL/GenBank/DDBJ databases">
        <title>Genome Sequence of Phlebia brevispora.</title>
        <authorList>
            <person name="Buettner E."/>
        </authorList>
    </citation>
    <scope>NUCLEOTIDE SEQUENCE</scope>
    <source>
        <strain evidence="1">MPL23</strain>
    </source>
</reference>
<dbReference type="Proteomes" id="UP001148662">
    <property type="component" value="Unassembled WGS sequence"/>
</dbReference>
<comment type="caution">
    <text evidence="1">The sequence shown here is derived from an EMBL/GenBank/DDBJ whole genome shotgun (WGS) entry which is preliminary data.</text>
</comment>
<gene>
    <name evidence="1" type="ORF">NM688_g1187</name>
</gene>
<dbReference type="EMBL" id="JANHOG010000119">
    <property type="protein sequence ID" value="KAJ3557957.1"/>
    <property type="molecule type" value="Genomic_DNA"/>
</dbReference>
<proteinExistence type="predicted"/>
<sequence length="307" mass="35050">MPQTSFMQAYVLRRLLSVVKDTVKCLDFVFELRGSSKGEAARQFLQLNWEAVGVEAALANHLEVVRIRLTTYDDILLRWYQMQFSAVKAAFPQLPCHYGNATGLSIVMCRSSMPDALRHDRLQPFHYVPADFVDSWSWESPTADKPISRYLCTNGHPITFDVLGTVEQICLEDEGGRPYPMASVAIQPWWPLDAEVLHGLLHQTANPVRRPKFLSTPRYVTASKCMSVRYSIHEPWQVVPFTLIYDARDVPYGVHWDMPMLVSKDIKEGDKVIMECRVLRFRNASTPNGTWETSLELMALTLVEAKV</sequence>
<accession>A0ACC1TCJ0</accession>
<protein>
    <submittedName>
        <fullName evidence="1">Uncharacterized protein</fullName>
    </submittedName>
</protein>
<evidence type="ECO:0000313" key="2">
    <source>
        <dbReference type="Proteomes" id="UP001148662"/>
    </source>
</evidence>
<keyword evidence="2" id="KW-1185">Reference proteome</keyword>
<organism evidence="1 2">
    <name type="scientific">Phlebia brevispora</name>
    <dbReference type="NCBI Taxonomy" id="194682"/>
    <lineage>
        <taxon>Eukaryota</taxon>
        <taxon>Fungi</taxon>
        <taxon>Dikarya</taxon>
        <taxon>Basidiomycota</taxon>
        <taxon>Agaricomycotina</taxon>
        <taxon>Agaricomycetes</taxon>
        <taxon>Polyporales</taxon>
        <taxon>Meruliaceae</taxon>
        <taxon>Phlebia</taxon>
    </lineage>
</organism>
<evidence type="ECO:0000313" key="1">
    <source>
        <dbReference type="EMBL" id="KAJ3557957.1"/>
    </source>
</evidence>
<name>A0ACC1TCJ0_9APHY</name>